<dbReference type="InterPro" id="IPR050515">
    <property type="entry name" value="Beta-lactam/transpept"/>
</dbReference>
<feature type="transmembrane region" description="Helical" evidence="7">
    <location>
        <begin position="122"/>
        <end position="139"/>
    </location>
</feature>
<dbReference type="PANTHER" id="PTHR30627">
    <property type="entry name" value="PEPTIDOGLYCAN D,D-TRANSPEPTIDASE"/>
    <property type="match status" value="1"/>
</dbReference>
<dbReference type="Pfam" id="PF21922">
    <property type="entry name" value="PBP_dimer_2"/>
    <property type="match status" value="1"/>
</dbReference>
<feature type="domain" description="Penicillin-binding protein transpeptidase" evidence="8">
    <location>
        <begin position="665"/>
        <end position="974"/>
    </location>
</feature>
<organism evidence="10 11">
    <name type="scientific">[Collinsella] massiliensis</name>
    <dbReference type="NCBI Taxonomy" id="1232426"/>
    <lineage>
        <taxon>Bacteria</taxon>
        <taxon>Bacillati</taxon>
        <taxon>Actinomycetota</taxon>
        <taxon>Coriobacteriia</taxon>
        <taxon>Coriobacteriales</taxon>
        <taxon>Coriobacteriaceae</taxon>
        <taxon>Enorma</taxon>
    </lineage>
</organism>
<evidence type="ECO:0000256" key="7">
    <source>
        <dbReference type="SAM" id="Phobius"/>
    </source>
</evidence>
<evidence type="ECO:0000256" key="5">
    <source>
        <dbReference type="ARBA" id="ARBA00023136"/>
    </source>
</evidence>
<evidence type="ECO:0000256" key="3">
    <source>
        <dbReference type="ARBA" id="ARBA00022960"/>
    </source>
</evidence>
<feature type="transmembrane region" description="Helical" evidence="7">
    <location>
        <begin position="326"/>
        <end position="344"/>
    </location>
</feature>
<feature type="transmembrane region" description="Helical" evidence="7">
    <location>
        <begin position="34"/>
        <end position="54"/>
    </location>
</feature>
<dbReference type="GO" id="GO:0016740">
    <property type="term" value="F:transferase activity"/>
    <property type="evidence" value="ECO:0007669"/>
    <property type="project" value="UniProtKB-KW"/>
</dbReference>
<feature type="transmembrane region" description="Helical" evidence="7">
    <location>
        <begin position="219"/>
        <end position="235"/>
    </location>
</feature>
<evidence type="ECO:0000256" key="4">
    <source>
        <dbReference type="ARBA" id="ARBA00022989"/>
    </source>
</evidence>
<feature type="domain" description="Penicillin binding protein A dimerisation" evidence="9">
    <location>
        <begin position="562"/>
        <end position="644"/>
    </location>
</feature>
<dbReference type="Pfam" id="PF01098">
    <property type="entry name" value="FTSW_RODA_SPOVE"/>
    <property type="match status" value="1"/>
</dbReference>
<dbReference type="GO" id="GO:0008658">
    <property type="term" value="F:penicillin binding"/>
    <property type="evidence" value="ECO:0007669"/>
    <property type="project" value="InterPro"/>
</dbReference>
<sequence>MGSRRNTELMLLIGGAFPVTLLYALYVVTTGTALTFSTLAVPLGLFAAFAAAHIGVRFLAPGADPAILPIVFVLSGIGITFVSRLAPSSAINQIIYLFVGIALMIGTLALVKNLDVVKRYKYTLGLAGIVLLLLPMFIGTDRYGSKLWIEIGSFTIQPGEFAKVAIVLFLAGYLSENRELLSIANHNILGFKIPRLRLLAPLFVVWGVCLAIVAFERDLGSALLFYTLFLIMLYVATGRISYVIIGIVLLFIGGFGMYQLMGHVRTRFAIWLDPFADAQGGGYQLVQSLYSLADGGLVGTGIGRGMPDYIPVVASDFIFSAIGEELGLLGATAVLMLFMLFAVRGLTTAARAKSDLAAFSAAGLTAAISFQAFLIVGGVTRLIPLTGVTLPFMSQGGSSLLASFIIVGLLMRAGDEATGRETELTGTGIMAAIPAMGSRGAEAVADGLMSSVGTRIFHGARKDGGASGRAGRTGATGGSGSIGGSHARPGSRLRRRLLDTPESGVLGRVALAKRLTRTVFLFTALFAVLIGNLTYIQVIKADEYQSMPSNNHTIMRQAYIQRGSIITSDGLTLAESVRQDDGTYVRSYPNGNMAAHTVGYYSTQYGSSGVESTMNDTLTGSKDYSSWENAILSLAGVAQPGNSVVLTIDSRIQAAAEQALAGRTGAIVVLDPRSGAVLAMASAPSFDNTDIDAVRESGSEGTGEYNRATQALYTPGSTFKVITLATALETGTATLDTQIDAPGEIEIGGASVTNIGGTNWGTISLERAFEVSANTAFAQMAVESGADSLVQYARAFGYGQSLGQDFSTTPSIMPDPSEMTEWETAWAGAGQPVGQGHTPGPQTTCMQNAVMAAAIANDGIVMNPYVVGQVLAPDGTVVSTTQPRSLGQAVSASTAAQVGQAMLGVVQGGTGSAAQVSGVQVAGKTGTAEATSSQVNSTFVGFAPYDNPTVAISVVIEDYSSDGGSAAEVAGKVLAAALAAQGS</sequence>
<dbReference type="Gene3D" id="3.90.1310.10">
    <property type="entry name" value="Penicillin-binding protein 2a (Domain 2)"/>
    <property type="match status" value="1"/>
</dbReference>
<feature type="transmembrane region" description="Helical" evidence="7">
    <location>
        <begin position="242"/>
        <end position="261"/>
    </location>
</feature>
<keyword evidence="11" id="KW-1185">Reference proteome</keyword>
<keyword evidence="10" id="KW-0808">Transferase</keyword>
<dbReference type="EMBL" id="NFIE01000015">
    <property type="protein sequence ID" value="OUN87928.1"/>
    <property type="molecule type" value="Genomic_DNA"/>
</dbReference>
<keyword evidence="2 7" id="KW-0812">Transmembrane</keyword>
<dbReference type="Gene3D" id="3.40.710.10">
    <property type="entry name" value="DD-peptidase/beta-lactamase superfamily"/>
    <property type="match status" value="1"/>
</dbReference>
<dbReference type="SUPFAM" id="SSF56601">
    <property type="entry name" value="beta-lactamase/transpeptidase-like"/>
    <property type="match status" value="1"/>
</dbReference>
<evidence type="ECO:0000256" key="1">
    <source>
        <dbReference type="ARBA" id="ARBA00004141"/>
    </source>
</evidence>
<evidence type="ECO:0000256" key="6">
    <source>
        <dbReference type="SAM" id="MobiDB-lite"/>
    </source>
</evidence>
<evidence type="ECO:0000313" key="10">
    <source>
        <dbReference type="EMBL" id="OUN87928.1"/>
    </source>
</evidence>
<name>A0A1Y3XUG0_9ACTN</name>
<evidence type="ECO:0000259" key="8">
    <source>
        <dbReference type="Pfam" id="PF00905"/>
    </source>
</evidence>
<dbReference type="GO" id="GO:0008360">
    <property type="term" value="P:regulation of cell shape"/>
    <property type="evidence" value="ECO:0007669"/>
    <property type="project" value="UniProtKB-KW"/>
</dbReference>
<dbReference type="InterPro" id="IPR012338">
    <property type="entry name" value="Beta-lactam/transpept-like"/>
</dbReference>
<dbReference type="GO" id="GO:0005886">
    <property type="term" value="C:plasma membrane"/>
    <property type="evidence" value="ECO:0007669"/>
    <property type="project" value="TreeGrafter"/>
</dbReference>
<reference evidence="11" key="1">
    <citation type="submission" date="2017-04" db="EMBL/GenBank/DDBJ databases">
        <title>Function of individual gut microbiota members based on whole genome sequencing of pure cultures obtained from chicken caecum.</title>
        <authorList>
            <person name="Medvecky M."/>
            <person name="Cejkova D."/>
            <person name="Polansky O."/>
            <person name="Karasova D."/>
            <person name="Kubasova T."/>
            <person name="Cizek A."/>
            <person name="Rychlik I."/>
        </authorList>
    </citation>
    <scope>NUCLEOTIDE SEQUENCE [LARGE SCALE GENOMIC DNA]</scope>
    <source>
        <strain evidence="11">An5</strain>
    </source>
</reference>
<evidence type="ECO:0000313" key="11">
    <source>
        <dbReference type="Proteomes" id="UP000195781"/>
    </source>
</evidence>
<keyword evidence="4 7" id="KW-1133">Transmembrane helix</keyword>
<dbReference type="OrthoDB" id="9766847at2"/>
<feature type="transmembrane region" description="Helical" evidence="7">
    <location>
        <begin position="66"/>
        <end position="87"/>
    </location>
</feature>
<comment type="caution">
    <text evidence="10">The sequence shown here is derived from an EMBL/GenBank/DDBJ whole genome shotgun (WGS) entry which is preliminary data.</text>
</comment>
<gene>
    <name evidence="10" type="ORF">B5G02_07100</name>
</gene>
<dbReference type="Pfam" id="PF00905">
    <property type="entry name" value="Transpeptidase"/>
    <property type="match status" value="1"/>
</dbReference>
<feature type="transmembrane region" description="Helical" evidence="7">
    <location>
        <begin position="392"/>
        <end position="411"/>
    </location>
</feature>
<feature type="transmembrane region" description="Helical" evidence="7">
    <location>
        <begin position="9"/>
        <end position="28"/>
    </location>
</feature>
<dbReference type="InterPro" id="IPR001460">
    <property type="entry name" value="PCN-bd_Tpept"/>
</dbReference>
<accession>A0A1Y3XUG0</accession>
<proteinExistence type="predicted"/>
<feature type="transmembrane region" description="Helical" evidence="7">
    <location>
        <begin position="151"/>
        <end position="175"/>
    </location>
</feature>
<feature type="transmembrane region" description="Helical" evidence="7">
    <location>
        <begin position="93"/>
        <end position="110"/>
    </location>
</feature>
<keyword evidence="3" id="KW-0133">Cell shape</keyword>
<evidence type="ECO:0000259" key="9">
    <source>
        <dbReference type="Pfam" id="PF21922"/>
    </source>
</evidence>
<feature type="transmembrane region" description="Helical" evidence="7">
    <location>
        <begin position="196"/>
        <end position="213"/>
    </location>
</feature>
<dbReference type="RefSeq" id="WP_094335725.1">
    <property type="nucleotide sequence ID" value="NZ_NFIE01000015.1"/>
</dbReference>
<feature type="compositionally biased region" description="Gly residues" evidence="6">
    <location>
        <begin position="474"/>
        <end position="483"/>
    </location>
</feature>
<feature type="transmembrane region" description="Helical" evidence="7">
    <location>
        <begin position="356"/>
        <end position="380"/>
    </location>
</feature>
<dbReference type="PANTHER" id="PTHR30627:SF24">
    <property type="entry name" value="PENICILLIN-BINDING PROTEIN 4B"/>
    <property type="match status" value="1"/>
</dbReference>
<dbReference type="InterPro" id="IPR054120">
    <property type="entry name" value="PBPA_dimer"/>
</dbReference>
<protein>
    <submittedName>
        <fullName evidence="10">Peptidoglycan glycosyltransferase</fullName>
    </submittedName>
</protein>
<keyword evidence="5 7" id="KW-0472">Membrane</keyword>
<comment type="subcellular location">
    <subcellularLocation>
        <location evidence="1">Membrane</location>
        <topology evidence="1">Multi-pass membrane protein</topology>
    </subcellularLocation>
</comment>
<dbReference type="InterPro" id="IPR001182">
    <property type="entry name" value="FtsW/RodA"/>
</dbReference>
<evidence type="ECO:0000256" key="2">
    <source>
        <dbReference type="ARBA" id="ARBA00022692"/>
    </source>
</evidence>
<dbReference type="Proteomes" id="UP000195781">
    <property type="component" value="Unassembled WGS sequence"/>
</dbReference>
<feature type="transmembrane region" description="Helical" evidence="7">
    <location>
        <begin position="518"/>
        <end position="538"/>
    </location>
</feature>
<feature type="region of interest" description="Disordered" evidence="6">
    <location>
        <begin position="459"/>
        <end position="490"/>
    </location>
</feature>
<dbReference type="AlphaFoldDB" id="A0A1Y3XUG0"/>
<dbReference type="GO" id="GO:0051301">
    <property type="term" value="P:cell division"/>
    <property type="evidence" value="ECO:0007669"/>
    <property type="project" value="InterPro"/>
</dbReference>
<dbReference type="GO" id="GO:0071555">
    <property type="term" value="P:cell wall organization"/>
    <property type="evidence" value="ECO:0007669"/>
    <property type="project" value="TreeGrafter"/>
</dbReference>